<evidence type="ECO:0000256" key="1">
    <source>
        <dbReference type="ARBA" id="ARBA00022729"/>
    </source>
</evidence>
<reference evidence="5" key="1">
    <citation type="submission" date="2017-01" db="EMBL/GenBank/DDBJ databases">
        <authorList>
            <person name="Varghese N."/>
            <person name="Submissions S."/>
        </authorList>
    </citation>
    <scope>NUCLEOTIDE SEQUENCE [LARGE SCALE GENOMIC DNA]</scope>
    <source>
        <strain evidence="5">DSM 23145</strain>
    </source>
</reference>
<sequence length="572" mass="60531">MKKILFSLFVTAALCSTETMKAQTVLFEDSFETYADFAIANVGSWTLTDVDLKTTYGFTGVTFPNTQLAKSFQVFNSTTTTPPLTPSATSNWTANTGQKVMVCFAADSAPWNNDWLISPQVQLTAGLGATVSFFGKGCDATYGLEKFKVLVSTTGTATGDFTAISPLITTPATAAWSQYTYDLNAYSGQQIYIAIQCTSDDQFGFAVDDFKVITNPLPVSAPNCATLVTPVNAATGINYLSPATLTWTAPTTGSAPSSYDVYFGTTTNPTTLLGNTTGTSIVTSALSPSTPYYWKVVPKNSVGSATGCTEFSFTTSANLFAPYCGPLIYSSGVEPITSVVFGGMTNTSAAAIGGTAHESFVNKIANVNREGSFPIKLQGNTDGASFTTKFIVFIDWNQDGDFLDAGETYFDTAATTIQVVGSTGVDGKEAIGNIVVPADALLGNTRMRIKKNFGSTTFYPNPCSSAGTLAAGTNTGYGQAEDYTVNVGAKLAVSSATKSQLSVYPNPVKDVLNINSNDQKVTQVAFYSIDGKLVKTINQDVKNINVNDLPKGVYLVKVKSSGTEKSFKVVKE</sequence>
<dbReference type="InterPro" id="IPR026444">
    <property type="entry name" value="Secre_tail"/>
</dbReference>
<dbReference type="Gene3D" id="2.60.40.10">
    <property type="entry name" value="Immunoglobulins"/>
    <property type="match status" value="1"/>
</dbReference>
<feature type="chain" id="PRO_5012501244" evidence="2">
    <location>
        <begin position="23"/>
        <end position="572"/>
    </location>
</feature>
<keyword evidence="5" id="KW-1185">Reference proteome</keyword>
<dbReference type="SUPFAM" id="SSF49265">
    <property type="entry name" value="Fibronectin type III"/>
    <property type="match status" value="1"/>
</dbReference>
<dbReference type="InterPro" id="IPR011628">
    <property type="entry name" value="Cleaved_adhesin"/>
</dbReference>
<evidence type="ECO:0000313" key="5">
    <source>
        <dbReference type="Proteomes" id="UP000185839"/>
    </source>
</evidence>
<dbReference type="AlphaFoldDB" id="A0A1N7MSJ9"/>
<dbReference type="InterPro" id="IPR003961">
    <property type="entry name" value="FN3_dom"/>
</dbReference>
<dbReference type="Pfam" id="PF07675">
    <property type="entry name" value="Cleaved_Adhesin"/>
    <property type="match status" value="1"/>
</dbReference>
<dbReference type="InterPro" id="IPR045474">
    <property type="entry name" value="GEVED"/>
</dbReference>
<dbReference type="RefSeq" id="WP_084566503.1">
    <property type="nucleotide sequence ID" value="NZ_FTOI01000010.1"/>
</dbReference>
<dbReference type="PROSITE" id="PS50853">
    <property type="entry name" value="FN3"/>
    <property type="match status" value="1"/>
</dbReference>
<dbReference type="Pfam" id="PF20009">
    <property type="entry name" value="GEVED"/>
    <property type="match status" value="1"/>
</dbReference>
<dbReference type="OrthoDB" id="951108at2"/>
<proteinExistence type="predicted"/>
<accession>A0A1N7MSJ9</accession>
<dbReference type="EMBL" id="FTOI01000010">
    <property type="protein sequence ID" value="SIS89127.1"/>
    <property type="molecule type" value="Genomic_DNA"/>
</dbReference>
<evidence type="ECO:0000259" key="3">
    <source>
        <dbReference type="PROSITE" id="PS50853"/>
    </source>
</evidence>
<dbReference type="NCBIfam" id="NF038128">
    <property type="entry name" value="choice_anch_J"/>
    <property type="match status" value="1"/>
</dbReference>
<feature type="domain" description="Fibronectin type-III" evidence="3">
    <location>
        <begin position="227"/>
        <end position="318"/>
    </location>
</feature>
<gene>
    <name evidence="4" type="ORF">SAMN05421789_1103</name>
</gene>
<dbReference type="Pfam" id="PF18962">
    <property type="entry name" value="Por_Secre_tail"/>
    <property type="match status" value="1"/>
</dbReference>
<evidence type="ECO:0000256" key="2">
    <source>
        <dbReference type="SAM" id="SignalP"/>
    </source>
</evidence>
<dbReference type="STRING" id="713588.SAMN05421789_1103"/>
<organism evidence="4 5">
    <name type="scientific">Kaistella chaponensis</name>
    <dbReference type="NCBI Taxonomy" id="713588"/>
    <lineage>
        <taxon>Bacteria</taxon>
        <taxon>Pseudomonadati</taxon>
        <taxon>Bacteroidota</taxon>
        <taxon>Flavobacteriia</taxon>
        <taxon>Flavobacteriales</taxon>
        <taxon>Weeksellaceae</taxon>
        <taxon>Chryseobacterium group</taxon>
        <taxon>Kaistella</taxon>
    </lineage>
</organism>
<name>A0A1N7MSJ9_9FLAO</name>
<dbReference type="Gene3D" id="2.60.120.200">
    <property type="match status" value="1"/>
</dbReference>
<dbReference type="InterPro" id="IPR036116">
    <property type="entry name" value="FN3_sf"/>
</dbReference>
<protein>
    <submittedName>
        <fullName evidence="4">Por secretion system C-terminal sorting domain-containing protein</fullName>
    </submittedName>
</protein>
<dbReference type="InterPro" id="IPR013783">
    <property type="entry name" value="Ig-like_fold"/>
</dbReference>
<dbReference type="Proteomes" id="UP000185839">
    <property type="component" value="Unassembled WGS sequence"/>
</dbReference>
<dbReference type="NCBIfam" id="TIGR04183">
    <property type="entry name" value="Por_Secre_tail"/>
    <property type="match status" value="1"/>
</dbReference>
<evidence type="ECO:0000313" key="4">
    <source>
        <dbReference type="EMBL" id="SIS89127.1"/>
    </source>
</evidence>
<feature type="signal peptide" evidence="2">
    <location>
        <begin position="1"/>
        <end position="22"/>
    </location>
</feature>
<keyword evidence="1 2" id="KW-0732">Signal</keyword>